<dbReference type="PROSITE" id="PS52050">
    <property type="entry name" value="WYL"/>
    <property type="match status" value="1"/>
</dbReference>
<name>A0ABS2NJD7_9BACI</name>
<dbReference type="InterPro" id="IPR036390">
    <property type="entry name" value="WH_DNA-bd_sf"/>
</dbReference>
<dbReference type="PANTHER" id="PTHR34580">
    <property type="match status" value="1"/>
</dbReference>
<dbReference type="Pfam" id="PF13280">
    <property type="entry name" value="WYL"/>
    <property type="match status" value="1"/>
</dbReference>
<dbReference type="SUPFAM" id="SSF46785">
    <property type="entry name" value="Winged helix' DNA-binding domain"/>
    <property type="match status" value="1"/>
</dbReference>
<keyword evidence="4" id="KW-1185">Reference proteome</keyword>
<evidence type="ECO:0000259" key="2">
    <source>
        <dbReference type="Pfam" id="PF13280"/>
    </source>
</evidence>
<dbReference type="InterPro" id="IPR026881">
    <property type="entry name" value="WYL_dom"/>
</dbReference>
<dbReference type="GO" id="GO:0003677">
    <property type="term" value="F:DNA binding"/>
    <property type="evidence" value="ECO:0007669"/>
    <property type="project" value="UniProtKB-KW"/>
</dbReference>
<reference evidence="3 4" key="1">
    <citation type="submission" date="2021-01" db="EMBL/GenBank/DDBJ databases">
        <title>Genomic Encyclopedia of Type Strains, Phase IV (KMG-IV): sequencing the most valuable type-strain genomes for metagenomic binning, comparative biology and taxonomic classification.</title>
        <authorList>
            <person name="Goeker M."/>
        </authorList>
    </citation>
    <scope>NUCLEOTIDE SEQUENCE [LARGE SCALE GENOMIC DNA]</scope>
    <source>
        <strain evidence="3 4">DSM 24834</strain>
    </source>
</reference>
<accession>A0ABS2NJD7</accession>
<dbReference type="InterPro" id="IPR051534">
    <property type="entry name" value="CBASS_pafABC_assoc_protein"/>
</dbReference>
<dbReference type="RefSeq" id="WP_205175205.1">
    <property type="nucleotide sequence ID" value="NZ_JAFBDZ010000006.1"/>
</dbReference>
<dbReference type="EMBL" id="JAFBDZ010000006">
    <property type="protein sequence ID" value="MBM7587954.1"/>
    <property type="molecule type" value="Genomic_DNA"/>
</dbReference>
<dbReference type="Pfam" id="PF08279">
    <property type="entry name" value="HTH_11"/>
    <property type="match status" value="1"/>
</dbReference>
<dbReference type="Gene3D" id="1.10.10.10">
    <property type="entry name" value="Winged helix-like DNA-binding domain superfamily/Winged helix DNA-binding domain"/>
    <property type="match status" value="1"/>
</dbReference>
<dbReference type="InterPro" id="IPR013196">
    <property type="entry name" value="HTH_11"/>
</dbReference>
<sequence>MTKAVNMLSILWLLKTGNKITAKQLAEKLEINIRTVYRYIDTLCASGVPIIADAGHNGGYSLLHEFVEAPLFFDHDEQKALIHAARFAKEAGYPFSEVLEGAVSKLKMYTNPEQLERINKHLSGFDVIQAPVNHSLESTLKEIEVSVAEGHSLLMEYTKGNESVSQSRKIDPYGLVYWKGKWYVVAYCQLRLEIRSFRVDRIVKLSRTELTFKRPLNFSARTFFLSGLLPNSNEQEKLIPVCVQGKMHALDELCQHWLFGHALIDRTKNQASFKLDEHSIRTFVPYFLLPYGKSITILEPSFLKEKLVDVASGLVEHYKNF</sequence>
<dbReference type="InterPro" id="IPR036388">
    <property type="entry name" value="WH-like_DNA-bd_sf"/>
</dbReference>
<keyword evidence="3" id="KW-0238">DNA-binding</keyword>
<evidence type="ECO:0000259" key="1">
    <source>
        <dbReference type="Pfam" id="PF08279"/>
    </source>
</evidence>
<evidence type="ECO:0000313" key="3">
    <source>
        <dbReference type="EMBL" id="MBM7587954.1"/>
    </source>
</evidence>
<dbReference type="Proteomes" id="UP001646157">
    <property type="component" value="Unassembled WGS sequence"/>
</dbReference>
<feature type="domain" description="Helix-turn-helix type 11" evidence="1">
    <location>
        <begin position="8"/>
        <end position="60"/>
    </location>
</feature>
<dbReference type="PANTHER" id="PTHR34580:SF3">
    <property type="entry name" value="PROTEIN PAFB"/>
    <property type="match status" value="1"/>
</dbReference>
<feature type="domain" description="WYL" evidence="2">
    <location>
        <begin position="139"/>
        <end position="204"/>
    </location>
</feature>
<gene>
    <name evidence="3" type="ORF">JOC86_004529</name>
</gene>
<evidence type="ECO:0000313" key="4">
    <source>
        <dbReference type="Proteomes" id="UP001646157"/>
    </source>
</evidence>
<proteinExistence type="predicted"/>
<comment type="caution">
    <text evidence="3">The sequence shown here is derived from an EMBL/GenBank/DDBJ whole genome shotgun (WGS) entry which is preliminary data.</text>
</comment>
<protein>
    <submittedName>
        <fullName evidence="3">DNA-binding transcriptional regulator YafY</fullName>
    </submittedName>
</protein>
<organism evidence="3 4">
    <name type="scientific">Rossellomorea pakistanensis</name>
    <dbReference type="NCBI Taxonomy" id="992288"/>
    <lineage>
        <taxon>Bacteria</taxon>
        <taxon>Bacillati</taxon>
        <taxon>Bacillota</taxon>
        <taxon>Bacilli</taxon>
        <taxon>Bacillales</taxon>
        <taxon>Bacillaceae</taxon>
        <taxon>Rossellomorea</taxon>
    </lineage>
</organism>